<proteinExistence type="predicted"/>
<keyword evidence="3" id="KW-1185">Reference proteome</keyword>
<reference evidence="2 3" key="1">
    <citation type="submission" date="2018-11" db="EMBL/GenBank/DDBJ databases">
        <authorList>
            <consortium name="Pathogen Informatics"/>
        </authorList>
    </citation>
    <scope>NUCLEOTIDE SEQUENCE [LARGE SCALE GENOMIC DNA]</scope>
</reference>
<feature type="region of interest" description="Disordered" evidence="1">
    <location>
        <begin position="318"/>
        <end position="362"/>
    </location>
</feature>
<name>A0A183GT14_HELPZ</name>
<protein>
    <submittedName>
        <fullName evidence="4">Gag_p10 domain-containing protein</fullName>
    </submittedName>
</protein>
<gene>
    <name evidence="2" type="ORF">HPBE_LOCUS25833</name>
</gene>
<dbReference type="InterPro" id="IPR005312">
    <property type="entry name" value="DUF1759"/>
</dbReference>
<feature type="compositionally biased region" description="Polar residues" evidence="1">
    <location>
        <begin position="321"/>
        <end position="331"/>
    </location>
</feature>
<sequence>MTTIGSIKTQITKAAKALRASMEEAEKLRTGQVPPDAPAGKSASVDPLTWSTIGNAYLRIKRRIESLEERWERAEEFALEQAEDAPGVLKEFRAHWTANACAESIEEAERLVLELGTARVQLERQTPSSGGLPESVKLPPFELPEFKGDMHAFPEFWEMFAVAVHDNPTVPTISKFLYLKGKLKGEAYKLISPLQFSEYNYQQAVQLLKKTYMRPDILRIQLVQELQAVPPAPDIPTSQRTTLCTLKALWVQLEKLGEHPASTAHKCTIGEKFPLRTMEKAGELKNAGGDWTVNHLLDALDQVIDRQEALQGVHPALASAHVTQQHSSRSPSRAEIRRPSPRRHYTERRRSHSPGRDNTSQRCRCPFCIRGKHEPERCYEVPTQHARREIAGKLAKSGASKHLKTGSFLKTTLTPSEIFQHGVSLFKRQTVTFIQLVLQDPLPS</sequence>
<dbReference type="EMBL" id="UZAH01038673">
    <property type="protein sequence ID" value="VDP54136.1"/>
    <property type="molecule type" value="Genomic_DNA"/>
</dbReference>
<dbReference type="WBParaSite" id="HPBE_0002583401-mRNA-1">
    <property type="protein sequence ID" value="HPBE_0002583401-mRNA-1"/>
    <property type="gene ID" value="HPBE_0002583401"/>
</dbReference>
<dbReference type="PANTHER" id="PTHR22954:SF3">
    <property type="entry name" value="PROTEIN CBG08539"/>
    <property type="match status" value="1"/>
</dbReference>
<dbReference type="PANTHER" id="PTHR22954">
    <property type="entry name" value="RETROVIRAL PROTEASE-RELATED"/>
    <property type="match status" value="1"/>
</dbReference>
<dbReference type="Pfam" id="PF03564">
    <property type="entry name" value="DUF1759"/>
    <property type="match status" value="1"/>
</dbReference>
<dbReference type="OrthoDB" id="5865523at2759"/>
<accession>A0A3P8IFH6</accession>
<evidence type="ECO:0000256" key="1">
    <source>
        <dbReference type="SAM" id="MobiDB-lite"/>
    </source>
</evidence>
<reference evidence="4" key="2">
    <citation type="submission" date="2019-09" db="UniProtKB">
        <authorList>
            <consortium name="WormBaseParasite"/>
        </authorList>
    </citation>
    <scope>IDENTIFICATION</scope>
</reference>
<evidence type="ECO:0000313" key="4">
    <source>
        <dbReference type="WBParaSite" id="HPBE_0002583401-mRNA-1"/>
    </source>
</evidence>
<organism evidence="3 4">
    <name type="scientific">Heligmosomoides polygyrus</name>
    <name type="common">Parasitic roundworm</name>
    <dbReference type="NCBI Taxonomy" id="6339"/>
    <lineage>
        <taxon>Eukaryota</taxon>
        <taxon>Metazoa</taxon>
        <taxon>Ecdysozoa</taxon>
        <taxon>Nematoda</taxon>
        <taxon>Chromadorea</taxon>
        <taxon>Rhabditida</taxon>
        <taxon>Rhabditina</taxon>
        <taxon>Rhabditomorpha</taxon>
        <taxon>Strongyloidea</taxon>
        <taxon>Heligmosomidae</taxon>
        <taxon>Heligmosomoides</taxon>
    </lineage>
</organism>
<accession>A0A183GT14</accession>
<feature type="compositionally biased region" description="Basic residues" evidence="1">
    <location>
        <begin position="339"/>
        <end position="353"/>
    </location>
</feature>
<evidence type="ECO:0000313" key="2">
    <source>
        <dbReference type="EMBL" id="VDP54136.1"/>
    </source>
</evidence>
<dbReference type="Proteomes" id="UP000050761">
    <property type="component" value="Unassembled WGS sequence"/>
</dbReference>
<dbReference type="AlphaFoldDB" id="A0A183GT14"/>
<evidence type="ECO:0000313" key="3">
    <source>
        <dbReference type="Proteomes" id="UP000050761"/>
    </source>
</evidence>